<evidence type="ECO:0000313" key="4">
    <source>
        <dbReference type="Proteomes" id="UP001458880"/>
    </source>
</evidence>
<dbReference type="GO" id="GO:0004386">
    <property type="term" value="F:helicase activity"/>
    <property type="evidence" value="ECO:0007669"/>
    <property type="project" value="InterPro"/>
</dbReference>
<evidence type="ECO:0000313" key="3">
    <source>
        <dbReference type="EMBL" id="KAK9696536.1"/>
    </source>
</evidence>
<dbReference type="GO" id="GO:0035194">
    <property type="term" value="P:regulatory ncRNA-mediated post-transcriptional gene silencing"/>
    <property type="evidence" value="ECO:0007669"/>
    <property type="project" value="TreeGrafter"/>
</dbReference>
<dbReference type="InterPro" id="IPR047187">
    <property type="entry name" value="SF1_C_Upf1"/>
</dbReference>
<dbReference type="InterPro" id="IPR041679">
    <property type="entry name" value="DNA2/NAM7-like_C"/>
</dbReference>
<dbReference type="InterPro" id="IPR013087">
    <property type="entry name" value="Znf_C2H2_type"/>
</dbReference>
<dbReference type="Gene3D" id="4.10.1000.10">
    <property type="entry name" value="Zinc finger, CCCH-type"/>
    <property type="match status" value="1"/>
</dbReference>
<dbReference type="PANTHER" id="PTHR10887">
    <property type="entry name" value="DNA2/NAM7 HELICASE FAMILY"/>
    <property type="match status" value="1"/>
</dbReference>
<evidence type="ECO:0000259" key="2">
    <source>
        <dbReference type="PROSITE" id="PS50103"/>
    </source>
</evidence>
<dbReference type="Gene3D" id="3.40.50.300">
    <property type="entry name" value="P-loop containing nucleotide triphosphate hydrolases"/>
    <property type="match status" value="2"/>
</dbReference>
<dbReference type="PANTHER" id="PTHR10887:SF365">
    <property type="entry name" value="HELICASE WITH ZINC FINGER DOMAIN-RELATED"/>
    <property type="match status" value="1"/>
</dbReference>
<keyword evidence="1" id="KW-0863">Zinc-finger</keyword>
<name>A0AAW1J123_POPJA</name>
<dbReference type="InterPro" id="IPR000571">
    <property type="entry name" value="Znf_CCCH"/>
</dbReference>
<keyword evidence="1" id="KW-0479">Metal-binding</keyword>
<protein>
    <submittedName>
        <fullName evidence="3">AAA domain</fullName>
    </submittedName>
</protein>
<dbReference type="EMBL" id="JASPKY010000448">
    <property type="protein sequence ID" value="KAK9696536.1"/>
    <property type="molecule type" value="Genomic_DNA"/>
</dbReference>
<sequence length="1581" mass="181582">MEAKAIEHVRKKEWIRAAEIYNQLLLNKHLNKQQIVAYLLNRSECFLELRQHEAVVADCRKVISVLADRKDDNESNARRRLVYALLALHRFAEAEVAVKEWGASKYNSQCQSGEVIKLLEELNTFSNKAKNLQNGATVSDIKKKQINVIEKEVYQMDDFCVCTYCNITFKEKMELRAHCQTESHQRVIMSDEGRDWYWRPPPRGADVYSLCESWLESGVCRFGLQCVEAHGPEELAEWKERFEYRLMKLKKAYEKELFGKSYTEELLEKWVHSTNPENVMKESLDYIKDNCSSDLITIMSTKNSTHEWEFTLITEPMLFAVALLQDTHRNHFELGGILYREISKDPNSQYFRFDLKNKQEWTHKSDLQYIPCLKEYKVKVIFKTDIYGTFRQSVVFNFGMEPVLVKHICVDVMPVTDLEKINELKKEIVLSNIDRWNSGNSNIIPFTSHLTCITPSYGDTESGWAKTLNNMYPCPRPETFALSQTTVTERKLTRHNYKARIHELLYIEEMARYEQIALYNLKARLRIAESYVLAPNSNASSTAKYSNSGELFALIKLGKDLSEDTSAGRLILNNCTSVLISPDIDISDGKPKVYECLIEDKGKKVIYLRLSARAVADLKLISDTEFQAQVQFQLNRIPYCEWHFAVDKISDLKIIYPETYIEPNIPWSPQRQWSDGLDTRLNLKQKEAIVAITTPLYLSLPPILIIGPFGTGKTFTLAQAIKQLILQPDNRILICTHSNSAADLYIKDYLHPYVENGHVEAKPLRIYYQKRWVATVHETVQKYCLIDLNGSNRSFRIPTIEDITKHRIVVVTLSISMYLSTLGLPRGFFTHILLDEAAQAMECEAIMPLGLANESTRIVLAGDHMQLSPDMQLSPEIFSHFAKERNLHVSLLERLYDHYPTAFPCKILLSENYRAHEAIIQFTSESFYDQKLVACGKQPKHDVYYPLTFFTTRGEDIQDQNSTAFYNNSEVYEIVERVVELKRMWPLSWGTFDEHSIGIMTPYSDQVFRIRSELRKRRLYGISVERVLNVQGKQFRAVFLSTVRTRRTCTSSTKSADEVDYGFLSNSKLLNTAVTRAQSLVAVVGDPIALCSIGRCSKVWERFIQICNENNSLFGITWSQLRSQLDGVEFKKSYVLNPLAPEFVPKKFLMEAFIINSRVLPPVVNPQWMNNPPPIPHSMVRFPQPPPFASPPIVDPFMPVVLYPNQILQPTPHMVAVRPPLPSWPVGNVPPPQTPHRPPVSFPREMEQPNIQPPASMIPNPFPPQLPQMLHKTIPNPQSIIDPRVPPIPCKILTQGNEIIDCNRPNVQMAHIERKHEETGMIQFLNNVHFPETFQNSSCSLNDYINLLPPKMTLADMITQTYDVQESWFHHLLKTKGIEAAKKFEYLIHTTTKKEPIQNQNVSAPSASSPCKSYIQDQLPDLNWYNKPVNQINLNQPVYLLDNVAAPTRMNIRPNNEICSPNEVGCVPHSLPLYKRQGMPPRLADLKNIEENGCPMSIAGKSMYEPHKKDWQNEINAEFSNLKVGETESIDDVVKRYNGMTYASILRSQKPCVNSNSLDLLNIKQDTVSSNGPRLYQYFSS</sequence>
<dbReference type="SUPFAM" id="SSF52540">
    <property type="entry name" value="P-loop containing nucleoside triphosphate hydrolases"/>
    <property type="match status" value="1"/>
</dbReference>
<dbReference type="FunFam" id="3.40.50.300:FF:000453">
    <property type="entry name" value="Probable helicase with zinc finger domain"/>
    <property type="match status" value="1"/>
</dbReference>
<dbReference type="Pfam" id="PF00642">
    <property type="entry name" value="zf-CCCH"/>
    <property type="match status" value="1"/>
</dbReference>
<dbReference type="PROSITE" id="PS00028">
    <property type="entry name" value="ZINC_FINGER_C2H2_1"/>
    <property type="match status" value="1"/>
</dbReference>
<keyword evidence="4" id="KW-1185">Reference proteome</keyword>
<reference evidence="3 4" key="1">
    <citation type="journal article" date="2024" name="BMC Genomics">
        <title>De novo assembly and annotation of Popillia japonica's genome with initial clues to its potential as an invasive pest.</title>
        <authorList>
            <person name="Cucini C."/>
            <person name="Boschi S."/>
            <person name="Funari R."/>
            <person name="Cardaioli E."/>
            <person name="Iannotti N."/>
            <person name="Marturano G."/>
            <person name="Paoli F."/>
            <person name="Bruttini M."/>
            <person name="Carapelli A."/>
            <person name="Frati F."/>
            <person name="Nardi F."/>
        </authorList>
    </citation>
    <scope>NUCLEOTIDE SEQUENCE [LARGE SCALE GENOMIC DNA]</scope>
    <source>
        <strain evidence="3">DMR45628</strain>
    </source>
</reference>
<dbReference type="FunFam" id="3.40.50.300:FF:000419">
    <property type="entry name" value="Probable helicase with zinc finger domain"/>
    <property type="match status" value="1"/>
</dbReference>
<feature type="zinc finger region" description="C3H1-type" evidence="1">
    <location>
        <begin position="210"/>
        <end position="233"/>
    </location>
</feature>
<dbReference type="InterPro" id="IPR049569">
    <property type="entry name" value="HELZ_DEAD-box_1"/>
</dbReference>
<dbReference type="InterPro" id="IPR027417">
    <property type="entry name" value="P-loop_NTPase"/>
</dbReference>
<dbReference type="CDD" id="cd18808">
    <property type="entry name" value="SF1_C_Upf1"/>
    <property type="match status" value="1"/>
</dbReference>
<accession>A0AAW1J123</accession>
<dbReference type="Pfam" id="PF13086">
    <property type="entry name" value="AAA_11"/>
    <property type="match status" value="2"/>
</dbReference>
<organism evidence="3 4">
    <name type="scientific">Popillia japonica</name>
    <name type="common">Japanese beetle</name>
    <dbReference type="NCBI Taxonomy" id="7064"/>
    <lineage>
        <taxon>Eukaryota</taxon>
        <taxon>Metazoa</taxon>
        <taxon>Ecdysozoa</taxon>
        <taxon>Arthropoda</taxon>
        <taxon>Hexapoda</taxon>
        <taxon>Insecta</taxon>
        <taxon>Pterygota</taxon>
        <taxon>Neoptera</taxon>
        <taxon>Endopterygota</taxon>
        <taxon>Coleoptera</taxon>
        <taxon>Polyphaga</taxon>
        <taxon>Scarabaeiformia</taxon>
        <taxon>Scarabaeidae</taxon>
        <taxon>Rutelinae</taxon>
        <taxon>Popillia</taxon>
    </lineage>
</organism>
<dbReference type="SUPFAM" id="SSF48452">
    <property type="entry name" value="TPR-like"/>
    <property type="match status" value="1"/>
</dbReference>
<keyword evidence="1" id="KW-0862">Zinc</keyword>
<dbReference type="Pfam" id="PF13087">
    <property type="entry name" value="AAA_12"/>
    <property type="match status" value="1"/>
</dbReference>
<dbReference type="GO" id="GO:0008270">
    <property type="term" value="F:zinc ion binding"/>
    <property type="evidence" value="ECO:0007669"/>
    <property type="project" value="UniProtKB-KW"/>
</dbReference>
<comment type="caution">
    <text evidence="3">The sequence shown here is derived from an EMBL/GenBank/DDBJ whole genome shotgun (WGS) entry which is preliminary data.</text>
</comment>
<evidence type="ECO:0000256" key="1">
    <source>
        <dbReference type="PROSITE-ProRule" id="PRU00723"/>
    </source>
</evidence>
<feature type="domain" description="C3H1-type" evidence="2">
    <location>
        <begin position="210"/>
        <end position="233"/>
    </location>
</feature>
<dbReference type="GO" id="GO:0043186">
    <property type="term" value="C:P granule"/>
    <property type="evidence" value="ECO:0007669"/>
    <property type="project" value="TreeGrafter"/>
</dbReference>
<dbReference type="InterPro" id="IPR041677">
    <property type="entry name" value="DNA2/NAM7_AAA_11"/>
</dbReference>
<dbReference type="Proteomes" id="UP001458880">
    <property type="component" value="Unassembled WGS sequence"/>
</dbReference>
<dbReference type="PROSITE" id="PS50103">
    <property type="entry name" value="ZF_C3H1"/>
    <property type="match status" value="1"/>
</dbReference>
<dbReference type="Gene3D" id="1.25.40.10">
    <property type="entry name" value="Tetratricopeptide repeat domain"/>
    <property type="match status" value="1"/>
</dbReference>
<proteinExistence type="predicted"/>
<dbReference type="GO" id="GO:0005829">
    <property type="term" value="C:cytosol"/>
    <property type="evidence" value="ECO:0007669"/>
    <property type="project" value="TreeGrafter"/>
</dbReference>
<dbReference type="InterPro" id="IPR011990">
    <property type="entry name" value="TPR-like_helical_dom_sf"/>
</dbReference>
<gene>
    <name evidence="3" type="ORF">QE152_g31509</name>
</gene>
<dbReference type="CDD" id="cd18077">
    <property type="entry name" value="DEXXQc_HELZ"/>
    <property type="match status" value="1"/>
</dbReference>
<dbReference type="InterPro" id="IPR045055">
    <property type="entry name" value="DNA2/NAM7-like"/>
</dbReference>